<name>A0A0C1QYB0_9RICK</name>
<sequence length="104" mass="11725">MVNMSKAVSKKDLVSWLKKHNQGMSLNKLEEVIDIFFSEIATALVCGDRVELRGFGSMVVRKRGEKVARNPKTNQKIEVGNKGSLYFRPSKELVKQLNKSANDN</sequence>
<dbReference type="GO" id="GO:0005829">
    <property type="term" value="C:cytosol"/>
    <property type="evidence" value="ECO:0007669"/>
    <property type="project" value="TreeGrafter"/>
</dbReference>
<protein>
    <submittedName>
        <fullName evidence="5">Integration host factor beta-subunit</fullName>
    </submittedName>
</protein>
<comment type="caution">
    <text evidence="5">The sequence shown here is derived from an EMBL/GenBank/DDBJ whole genome shotgun (WGS) entry which is preliminary data.</text>
</comment>
<keyword evidence="3" id="KW-0238">DNA-binding</keyword>
<dbReference type="EMBL" id="JSWE01000124">
    <property type="protein sequence ID" value="KIE04990.1"/>
    <property type="molecule type" value="Genomic_DNA"/>
</dbReference>
<evidence type="ECO:0000313" key="5">
    <source>
        <dbReference type="EMBL" id="KIE04990.1"/>
    </source>
</evidence>
<dbReference type="GO" id="GO:0030527">
    <property type="term" value="F:structural constituent of chromatin"/>
    <property type="evidence" value="ECO:0007669"/>
    <property type="project" value="InterPro"/>
</dbReference>
<dbReference type="Gene3D" id="4.10.520.10">
    <property type="entry name" value="IHF-like DNA-binding proteins"/>
    <property type="match status" value="1"/>
</dbReference>
<gene>
    <name evidence="5" type="ORF">NF27_EY00860</name>
</gene>
<evidence type="ECO:0000256" key="1">
    <source>
        <dbReference type="ARBA" id="ARBA00010529"/>
    </source>
</evidence>
<evidence type="ECO:0000313" key="6">
    <source>
        <dbReference type="Proteomes" id="UP000031258"/>
    </source>
</evidence>
<evidence type="ECO:0000256" key="3">
    <source>
        <dbReference type="ARBA" id="ARBA00023125"/>
    </source>
</evidence>
<evidence type="ECO:0000256" key="2">
    <source>
        <dbReference type="ARBA" id="ARBA00023067"/>
    </source>
</evidence>
<proteinExistence type="inferred from homology"/>
<dbReference type="SMART" id="SM00411">
    <property type="entry name" value="BHL"/>
    <property type="match status" value="1"/>
</dbReference>
<dbReference type="InterPro" id="IPR000119">
    <property type="entry name" value="Hist_DNA-bd"/>
</dbReference>
<dbReference type="GO" id="GO:0003677">
    <property type="term" value="F:DNA binding"/>
    <property type="evidence" value="ECO:0007669"/>
    <property type="project" value="UniProtKB-KW"/>
</dbReference>
<dbReference type="PANTHER" id="PTHR33175">
    <property type="entry name" value="DNA-BINDING PROTEIN HU"/>
    <property type="match status" value="1"/>
</dbReference>
<dbReference type="Proteomes" id="UP000031258">
    <property type="component" value="Unassembled WGS sequence"/>
</dbReference>
<dbReference type="AlphaFoldDB" id="A0A0C1QYB0"/>
<dbReference type="CDD" id="cd13836">
    <property type="entry name" value="IHF_B"/>
    <property type="match status" value="1"/>
</dbReference>
<dbReference type="STRING" id="86105.NF27_EY00860"/>
<dbReference type="PANTHER" id="PTHR33175:SF3">
    <property type="entry name" value="DNA-BINDING PROTEIN HU-BETA"/>
    <property type="match status" value="1"/>
</dbReference>
<comment type="similarity">
    <text evidence="1 4">Belongs to the bacterial histone-like protein family.</text>
</comment>
<accession>A0A0C1QYB0</accession>
<keyword evidence="2" id="KW-0226">DNA condensation</keyword>
<evidence type="ECO:0000256" key="4">
    <source>
        <dbReference type="RuleBase" id="RU003939"/>
    </source>
</evidence>
<reference evidence="5 6" key="1">
    <citation type="submission" date="2014-11" db="EMBL/GenBank/DDBJ databases">
        <title>A Rickettsiales Symbiont of Amoebae With Ancient Features.</title>
        <authorList>
            <person name="Schulz F."/>
            <person name="Martijn J."/>
            <person name="Wascher F."/>
            <person name="Kostanjsek R."/>
            <person name="Ettema T.J."/>
            <person name="Horn M."/>
        </authorList>
    </citation>
    <scope>NUCLEOTIDE SEQUENCE [LARGE SCALE GENOMIC DNA]</scope>
    <source>
        <strain evidence="5 6">UWC36</strain>
    </source>
</reference>
<dbReference type="PRINTS" id="PR01727">
    <property type="entry name" value="DNABINDINGHU"/>
</dbReference>
<dbReference type="Pfam" id="PF00216">
    <property type="entry name" value="Bac_DNA_binding"/>
    <property type="match status" value="1"/>
</dbReference>
<dbReference type="GO" id="GO:0030261">
    <property type="term" value="P:chromosome condensation"/>
    <property type="evidence" value="ECO:0007669"/>
    <property type="project" value="UniProtKB-KW"/>
</dbReference>
<dbReference type="InterPro" id="IPR010992">
    <property type="entry name" value="IHF-like_DNA-bd_dom_sf"/>
</dbReference>
<keyword evidence="6" id="KW-1185">Reference proteome</keyword>
<organism evidence="5 6">
    <name type="scientific">Candidatus Jidaibacter acanthamoebae</name>
    <dbReference type="NCBI Taxonomy" id="86105"/>
    <lineage>
        <taxon>Bacteria</taxon>
        <taxon>Pseudomonadati</taxon>
        <taxon>Pseudomonadota</taxon>
        <taxon>Alphaproteobacteria</taxon>
        <taxon>Rickettsiales</taxon>
        <taxon>Candidatus Midichloriaceae</taxon>
        <taxon>Candidatus Jidaibacter</taxon>
    </lineage>
</organism>
<dbReference type="SUPFAM" id="SSF47729">
    <property type="entry name" value="IHF-like DNA-binding proteins"/>
    <property type="match status" value="1"/>
</dbReference>